<feature type="signal peptide" evidence="3">
    <location>
        <begin position="1"/>
        <end position="29"/>
    </location>
</feature>
<sequence length="195" mass="21386">MKLKKIAVVCLAGLVIAAAAPVVSTPVFAARGGVRVSAPKALPSGSKGTVRNNTTNRTTNNQTNQQARQNAQQANARTNTQTRTNQSSGWGSAMRNIGLLAGGMFLGSMLSSLFGWGNMGFMADILGVMFNIILLLVIVSLISHLWRKFRGKKNTSDDDAYRRGYEAAMREERFRHKGMTIDVKPIDDDKEDRRR</sequence>
<organism evidence="4 5">
    <name type="scientific">Megasphaera stantonii</name>
    <dbReference type="NCBI Taxonomy" id="2144175"/>
    <lineage>
        <taxon>Bacteria</taxon>
        <taxon>Bacillati</taxon>
        <taxon>Bacillota</taxon>
        <taxon>Negativicutes</taxon>
        <taxon>Veillonellales</taxon>
        <taxon>Veillonellaceae</taxon>
        <taxon>Megasphaera</taxon>
    </lineage>
</organism>
<dbReference type="EMBL" id="CP029462">
    <property type="protein sequence ID" value="AXL20251.1"/>
    <property type="molecule type" value="Genomic_DNA"/>
</dbReference>
<feature type="region of interest" description="Disordered" evidence="1">
    <location>
        <begin position="70"/>
        <end position="89"/>
    </location>
</feature>
<feature type="transmembrane region" description="Helical" evidence="2">
    <location>
        <begin position="128"/>
        <end position="146"/>
    </location>
</feature>
<dbReference type="AlphaFoldDB" id="A0A346AWK8"/>
<protein>
    <recommendedName>
        <fullName evidence="6">Preprotein translocase subunit Tim44</fullName>
    </recommendedName>
</protein>
<evidence type="ECO:0000313" key="5">
    <source>
        <dbReference type="Proteomes" id="UP000254337"/>
    </source>
</evidence>
<evidence type="ECO:0000256" key="3">
    <source>
        <dbReference type="SAM" id="SignalP"/>
    </source>
</evidence>
<keyword evidence="2" id="KW-1133">Transmembrane helix</keyword>
<evidence type="ECO:0008006" key="6">
    <source>
        <dbReference type="Google" id="ProtNLM"/>
    </source>
</evidence>
<reference evidence="4 5" key="1">
    <citation type="submission" date="2018-05" db="EMBL/GenBank/DDBJ databases">
        <title>Complete genome sequence of Megasphaera sp. AJH120T, isolated from the ceca of a chicken.</title>
        <authorList>
            <person name="Maki J."/>
            <person name="Looft T."/>
        </authorList>
    </citation>
    <scope>NUCLEOTIDE SEQUENCE [LARGE SCALE GENOMIC DNA]</scope>
    <source>
        <strain evidence="4 5">AJH120</strain>
    </source>
</reference>
<dbReference type="Proteomes" id="UP000254337">
    <property type="component" value="Chromosome"/>
</dbReference>
<dbReference type="KEGG" id="meg:DKB62_00945"/>
<keyword evidence="3" id="KW-0732">Signal</keyword>
<feature type="compositionally biased region" description="Low complexity" evidence="1">
    <location>
        <begin position="51"/>
        <end position="65"/>
    </location>
</feature>
<evidence type="ECO:0000256" key="2">
    <source>
        <dbReference type="SAM" id="Phobius"/>
    </source>
</evidence>
<evidence type="ECO:0000256" key="1">
    <source>
        <dbReference type="SAM" id="MobiDB-lite"/>
    </source>
</evidence>
<gene>
    <name evidence="4" type="ORF">DKB62_00945</name>
</gene>
<feature type="compositionally biased region" description="Low complexity" evidence="1">
    <location>
        <begin position="70"/>
        <end position="86"/>
    </location>
</feature>
<feature type="chain" id="PRO_5016872095" description="Preprotein translocase subunit Tim44" evidence="3">
    <location>
        <begin position="30"/>
        <end position="195"/>
    </location>
</feature>
<dbReference type="RefSeq" id="WP_107196118.1">
    <property type="nucleotide sequence ID" value="NZ_CAUWMV010000031.1"/>
</dbReference>
<keyword evidence="5" id="KW-1185">Reference proteome</keyword>
<proteinExistence type="predicted"/>
<name>A0A346AWK8_9FIRM</name>
<evidence type="ECO:0000313" key="4">
    <source>
        <dbReference type="EMBL" id="AXL20251.1"/>
    </source>
</evidence>
<accession>A0A346AWK8</accession>
<feature type="region of interest" description="Disordered" evidence="1">
    <location>
        <begin position="40"/>
        <end position="65"/>
    </location>
</feature>
<keyword evidence="2" id="KW-0472">Membrane</keyword>
<dbReference type="OrthoDB" id="1625685at2"/>
<keyword evidence="2" id="KW-0812">Transmembrane</keyword>